<dbReference type="FunFam" id="3.40.50.1070:FF:000001">
    <property type="entry name" value="L-fucose isomerase"/>
    <property type="match status" value="1"/>
</dbReference>
<feature type="domain" description="L-fucose isomerase N-terminal-2" evidence="8">
    <location>
        <begin position="175"/>
        <end position="249"/>
    </location>
</feature>
<dbReference type="InterPro" id="IPR005763">
    <property type="entry name" value="Fucose_isomerase"/>
</dbReference>
<keyword evidence="2" id="KW-0479">Metal-binding</keyword>
<dbReference type="GO" id="GO:0030145">
    <property type="term" value="F:manganese ion binding"/>
    <property type="evidence" value="ECO:0007669"/>
    <property type="project" value="InterPro"/>
</dbReference>
<dbReference type="PANTHER" id="PTHR37840:SF1">
    <property type="entry name" value="L-FUCOSE ISOMERASE"/>
    <property type="match status" value="1"/>
</dbReference>
<dbReference type="Pfam" id="PF07882">
    <property type="entry name" value="Fucose_iso_N2"/>
    <property type="match status" value="1"/>
</dbReference>
<dbReference type="AlphaFoldDB" id="A0A3S4K1P4"/>
<feature type="domain" description="L-fucose isomerase N-terminal-1" evidence="7">
    <location>
        <begin position="7"/>
        <end position="174"/>
    </location>
</feature>
<dbReference type="Pfam" id="PF07881">
    <property type="entry name" value="Fucose_iso_N1"/>
    <property type="match status" value="1"/>
</dbReference>
<dbReference type="GO" id="GO:0042355">
    <property type="term" value="P:L-fucose catabolic process"/>
    <property type="evidence" value="ECO:0007669"/>
    <property type="project" value="TreeGrafter"/>
</dbReference>
<evidence type="ECO:0000259" key="7">
    <source>
        <dbReference type="Pfam" id="PF07881"/>
    </source>
</evidence>
<evidence type="ECO:0000259" key="8">
    <source>
        <dbReference type="Pfam" id="PF07882"/>
    </source>
</evidence>
<keyword evidence="5" id="KW-0294">Fucose metabolism</keyword>
<dbReference type="GO" id="GO:0019571">
    <property type="term" value="P:D-arabinose catabolic process"/>
    <property type="evidence" value="ECO:0007669"/>
    <property type="project" value="TreeGrafter"/>
</dbReference>
<keyword evidence="3" id="KW-0464">Manganese</keyword>
<dbReference type="InterPro" id="IPR012889">
    <property type="entry name" value="Fucose_isomerase_N2"/>
</dbReference>
<protein>
    <submittedName>
        <fullName evidence="9">L-fucose isomerase</fullName>
        <ecNumber evidence="9">5.3.1.25</ecNumber>
    </submittedName>
</protein>
<evidence type="ECO:0000256" key="2">
    <source>
        <dbReference type="ARBA" id="ARBA00022723"/>
    </source>
</evidence>
<dbReference type="InterPro" id="IPR012888">
    <property type="entry name" value="Fucose_iso_N1"/>
</dbReference>
<evidence type="ECO:0000256" key="3">
    <source>
        <dbReference type="ARBA" id="ARBA00023211"/>
    </source>
</evidence>
<sequence length="259" mass="28292">MKKISLPKIGIRPVIDGRRMGVRESLEEQTMNMAKATAALITEKIRHACGAQVECVIADTCIAGMAESAACEEKFSSQNVGVTITVTPCWCYGSETIDMDPMRPKAIWGFNGTERPGAVYLAAALAAHSQKGIPAFSIYGHDVQDADDTSIPADVEEKLLRFTRAGLAVASMKGKSYLSVGGVSMGIAGSIVDHNFFESWLGMKVQAVDMTELRRRIDQKIYDEAELEMALAWADKNFRYGEDQNARSISAMKPRTARC</sequence>
<dbReference type="InterPro" id="IPR038392">
    <property type="entry name" value="Fucose_isomerase_dom2_sf"/>
</dbReference>
<evidence type="ECO:0000256" key="1">
    <source>
        <dbReference type="ARBA" id="ARBA00022490"/>
    </source>
</evidence>
<accession>A0A3S4K1P4</accession>
<dbReference type="PANTHER" id="PTHR37840">
    <property type="entry name" value="L-FUCOSE ISOMERASE"/>
    <property type="match status" value="1"/>
</dbReference>
<gene>
    <name evidence="9" type="primary">fucI_2</name>
    <name evidence="9" type="ORF">NCTC10047_01104</name>
</gene>
<name>A0A3S4K1P4_SALER</name>
<dbReference type="EMBL" id="LR134156">
    <property type="protein sequence ID" value="VEA75279.1"/>
    <property type="molecule type" value="Genomic_DNA"/>
</dbReference>
<dbReference type="Gene3D" id="3.40.275.10">
    <property type="entry name" value="L-fucose Isomerase, Chain A, domain 2"/>
    <property type="match status" value="1"/>
</dbReference>
<organism evidence="9 10">
    <name type="scientific">Salmonella enterica subsp. arizonae</name>
    <dbReference type="NCBI Taxonomy" id="59203"/>
    <lineage>
        <taxon>Bacteria</taxon>
        <taxon>Pseudomonadati</taxon>
        <taxon>Pseudomonadota</taxon>
        <taxon>Gammaproteobacteria</taxon>
        <taxon>Enterobacterales</taxon>
        <taxon>Enterobacteriaceae</taxon>
        <taxon>Salmonella</taxon>
    </lineage>
</organism>
<evidence type="ECO:0000256" key="5">
    <source>
        <dbReference type="ARBA" id="ARBA00023253"/>
    </source>
</evidence>
<dbReference type="Gene3D" id="3.40.50.1070">
    <property type="match status" value="1"/>
</dbReference>
<dbReference type="GO" id="GO:0005737">
    <property type="term" value="C:cytoplasm"/>
    <property type="evidence" value="ECO:0007669"/>
    <property type="project" value="InterPro"/>
</dbReference>
<evidence type="ECO:0000313" key="9">
    <source>
        <dbReference type="EMBL" id="VEA75279.1"/>
    </source>
</evidence>
<keyword evidence="6" id="KW-0119">Carbohydrate metabolism</keyword>
<dbReference type="InterPro" id="IPR009015">
    <property type="entry name" value="Fucose_isomerase_N/cen_sf"/>
</dbReference>
<dbReference type="GO" id="GO:0008736">
    <property type="term" value="F:L-fucose isomerase activity"/>
    <property type="evidence" value="ECO:0007669"/>
    <property type="project" value="UniProtKB-EC"/>
</dbReference>
<keyword evidence="4 9" id="KW-0413">Isomerase</keyword>
<dbReference type="EC" id="5.3.1.25" evidence="9"/>
<dbReference type="GO" id="GO:0008790">
    <property type="term" value="F:arabinose isomerase activity"/>
    <property type="evidence" value="ECO:0007669"/>
    <property type="project" value="TreeGrafter"/>
</dbReference>
<dbReference type="SUPFAM" id="SSF53743">
    <property type="entry name" value="FucI/AraA N-terminal and middle domains"/>
    <property type="match status" value="1"/>
</dbReference>
<keyword evidence="1" id="KW-0963">Cytoplasm</keyword>
<dbReference type="Proteomes" id="UP000275676">
    <property type="component" value="Chromosome"/>
</dbReference>
<dbReference type="InterPro" id="IPR038391">
    <property type="entry name" value="Fucose_iso_dom1_sf"/>
</dbReference>
<evidence type="ECO:0000256" key="6">
    <source>
        <dbReference type="ARBA" id="ARBA00023277"/>
    </source>
</evidence>
<proteinExistence type="predicted"/>
<evidence type="ECO:0000256" key="4">
    <source>
        <dbReference type="ARBA" id="ARBA00023235"/>
    </source>
</evidence>
<evidence type="ECO:0000313" key="10">
    <source>
        <dbReference type="Proteomes" id="UP000275676"/>
    </source>
</evidence>
<reference evidence="9 10" key="1">
    <citation type="submission" date="2018-12" db="EMBL/GenBank/DDBJ databases">
        <authorList>
            <consortium name="Pathogen Informatics"/>
        </authorList>
    </citation>
    <scope>NUCLEOTIDE SEQUENCE [LARGE SCALE GENOMIC DNA]</scope>
    <source>
        <strain evidence="9 10">NCTC10047</strain>
    </source>
</reference>